<protein>
    <submittedName>
        <fullName evidence="2">Rrf2 family transcriptional regulator</fullName>
    </submittedName>
</protein>
<dbReference type="EMBL" id="BOON01000027">
    <property type="protein sequence ID" value="GII23198.1"/>
    <property type="molecule type" value="Genomic_DNA"/>
</dbReference>
<dbReference type="Gene3D" id="1.10.10.10">
    <property type="entry name" value="Winged helix-like DNA-binding domain superfamily/Winged helix DNA-binding domain"/>
    <property type="match status" value="1"/>
</dbReference>
<dbReference type="PANTHER" id="PTHR33221">
    <property type="entry name" value="WINGED HELIX-TURN-HELIX TRANSCRIPTIONAL REGULATOR, RRF2 FAMILY"/>
    <property type="match status" value="1"/>
</dbReference>
<keyword evidence="1" id="KW-0238">DNA-binding</keyword>
<name>A0A8J3TAV3_9ACTN</name>
<dbReference type="GO" id="GO:0005829">
    <property type="term" value="C:cytosol"/>
    <property type="evidence" value="ECO:0007669"/>
    <property type="project" value="TreeGrafter"/>
</dbReference>
<evidence type="ECO:0000313" key="2">
    <source>
        <dbReference type="EMBL" id="GII23198.1"/>
    </source>
</evidence>
<comment type="caution">
    <text evidence="2">The sequence shown here is derived from an EMBL/GenBank/DDBJ whole genome shotgun (WGS) entry which is preliminary data.</text>
</comment>
<reference evidence="2" key="1">
    <citation type="submission" date="2021-01" db="EMBL/GenBank/DDBJ databases">
        <title>Whole genome shotgun sequence of Planosporangium mesophilum NBRC 109066.</title>
        <authorList>
            <person name="Komaki H."/>
            <person name="Tamura T."/>
        </authorList>
    </citation>
    <scope>NUCLEOTIDE SEQUENCE</scope>
    <source>
        <strain evidence="2">NBRC 109066</strain>
    </source>
</reference>
<keyword evidence="3" id="KW-1185">Reference proteome</keyword>
<dbReference type="InterPro" id="IPR030489">
    <property type="entry name" value="TR_Rrf2-type_CS"/>
</dbReference>
<proteinExistence type="predicted"/>
<evidence type="ECO:0000313" key="3">
    <source>
        <dbReference type="Proteomes" id="UP000599074"/>
    </source>
</evidence>
<organism evidence="2 3">
    <name type="scientific">Planosporangium mesophilum</name>
    <dbReference type="NCBI Taxonomy" id="689768"/>
    <lineage>
        <taxon>Bacteria</taxon>
        <taxon>Bacillati</taxon>
        <taxon>Actinomycetota</taxon>
        <taxon>Actinomycetes</taxon>
        <taxon>Micromonosporales</taxon>
        <taxon>Micromonosporaceae</taxon>
        <taxon>Planosporangium</taxon>
    </lineage>
</organism>
<dbReference type="GO" id="GO:0003700">
    <property type="term" value="F:DNA-binding transcription factor activity"/>
    <property type="evidence" value="ECO:0007669"/>
    <property type="project" value="TreeGrafter"/>
</dbReference>
<accession>A0A8J3TAV3</accession>
<evidence type="ECO:0000256" key="1">
    <source>
        <dbReference type="ARBA" id="ARBA00023125"/>
    </source>
</evidence>
<sequence>MHVTARGDYALRAAVALTATYPNTTSAQALADQQELPRKFLETILAELRRAGLIQAVRGRDGGYRLARDPAQMSVAAVLRAVDGPLAEVRGKRPEEVSYGGNAAHLQQLWIAVRSAMRDLLDEVTIAQVATGQLPVRVRHLASAPGAWQPR</sequence>
<gene>
    <name evidence="2" type="ORF">Pme01_27950</name>
</gene>
<dbReference type="InterPro" id="IPR036388">
    <property type="entry name" value="WH-like_DNA-bd_sf"/>
</dbReference>
<dbReference type="InterPro" id="IPR036390">
    <property type="entry name" value="WH_DNA-bd_sf"/>
</dbReference>
<dbReference type="Proteomes" id="UP000599074">
    <property type="component" value="Unassembled WGS sequence"/>
</dbReference>
<dbReference type="PROSITE" id="PS01332">
    <property type="entry name" value="HTH_RRF2_1"/>
    <property type="match status" value="1"/>
</dbReference>
<dbReference type="PROSITE" id="PS51197">
    <property type="entry name" value="HTH_RRF2_2"/>
    <property type="match status" value="1"/>
</dbReference>
<dbReference type="GO" id="GO:0003677">
    <property type="term" value="F:DNA binding"/>
    <property type="evidence" value="ECO:0007669"/>
    <property type="project" value="UniProtKB-KW"/>
</dbReference>
<dbReference type="InterPro" id="IPR000944">
    <property type="entry name" value="Tscrpt_reg_Rrf2"/>
</dbReference>
<dbReference type="NCBIfam" id="TIGR00738">
    <property type="entry name" value="rrf2_super"/>
    <property type="match status" value="1"/>
</dbReference>
<dbReference type="AlphaFoldDB" id="A0A8J3TAV3"/>
<dbReference type="PANTHER" id="PTHR33221:SF5">
    <property type="entry name" value="HTH-TYPE TRANSCRIPTIONAL REGULATOR ISCR"/>
    <property type="match status" value="1"/>
</dbReference>
<dbReference type="SUPFAM" id="SSF46785">
    <property type="entry name" value="Winged helix' DNA-binding domain"/>
    <property type="match status" value="1"/>
</dbReference>
<dbReference type="Pfam" id="PF02082">
    <property type="entry name" value="Rrf2"/>
    <property type="match status" value="1"/>
</dbReference>
<dbReference type="RefSeq" id="WP_168116796.1">
    <property type="nucleotide sequence ID" value="NZ_BOON01000027.1"/>
</dbReference>